<evidence type="ECO:0000313" key="3">
    <source>
        <dbReference type="Proteomes" id="UP000659223"/>
    </source>
</evidence>
<comment type="caution">
    <text evidence="2">The sequence shown here is derived from an EMBL/GenBank/DDBJ whole genome shotgun (WGS) entry which is preliminary data.</text>
</comment>
<evidence type="ECO:0000256" key="1">
    <source>
        <dbReference type="SAM" id="Phobius"/>
    </source>
</evidence>
<keyword evidence="3" id="KW-1185">Reference proteome</keyword>
<gene>
    <name evidence="2" type="ORF">GCM10010324_38760</name>
</gene>
<keyword evidence="1" id="KW-0472">Membrane</keyword>
<dbReference type="RefSeq" id="WP_190022973.1">
    <property type="nucleotide sequence ID" value="NZ_BMUT01000008.1"/>
</dbReference>
<name>A0ABQ2YMK0_9ACTN</name>
<feature type="transmembrane region" description="Helical" evidence="1">
    <location>
        <begin position="110"/>
        <end position="135"/>
    </location>
</feature>
<sequence length="142" mass="16004">MTTLIVLLLFVAGTAWVLYKCVHEFLTALRSVFFGERAEGRCVRSYGTQGSDGFTHMHYVYGFTTADGCAVEFEEPTMVMREGKKVTVRYRAKDPERTATVMGLRTLSPLLGGLFGILVTSSFFLVSLVVLWLYVSEVWLKR</sequence>
<dbReference type="EMBL" id="BMUT01000008">
    <property type="protein sequence ID" value="GGX89391.1"/>
    <property type="molecule type" value="Genomic_DNA"/>
</dbReference>
<reference evidence="3" key="1">
    <citation type="journal article" date="2019" name="Int. J. Syst. Evol. Microbiol.">
        <title>The Global Catalogue of Microorganisms (GCM) 10K type strain sequencing project: providing services to taxonomists for standard genome sequencing and annotation.</title>
        <authorList>
            <consortium name="The Broad Institute Genomics Platform"/>
            <consortium name="The Broad Institute Genome Sequencing Center for Infectious Disease"/>
            <person name="Wu L."/>
            <person name="Ma J."/>
        </authorList>
    </citation>
    <scope>NUCLEOTIDE SEQUENCE [LARGE SCALE GENOMIC DNA]</scope>
    <source>
        <strain evidence="3">JCM 4586</strain>
    </source>
</reference>
<proteinExistence type="predicted"/>
<keyword evidence="1" id="KW-1133">Transmembrane helix</keyword>
<organism evidence="2 3">
    <name type="scientific">Streptomyces hiroshimensis</name>
    <dbReference type="NCBI Taxonomy" id="66424"/>
    <lineage>
        <taxon>Bacteria</taxon>
        <taxon>Bacillati</taxon>
        <taxon>Actinomycetota</taxon>
        <taxon>Actinomycetes</taxon>
        <taxon>Kitasatosporales</taxon>
        <taxon>Streptomycetaceae</taxon>
        <taxon>Streptomyces</taxon>
    </lineage>
</organism>
<protein>
    <recommendedName>
        <fullName evidence="4">DUF3592 domain-containing protein</fullName>
    </recommendedName>
</protein>
<accession>A0ABQ2YMK0</accession>
<keyword evidence="1" id="KW-0812">Transmembrane</keyword>
<evidence type="ECO:0000313" key="2">
    <source>
        <dbReference type="EMBL" id="GGX89391.1"/>
    </source>
</evidence>
<evidence type="ECO:0008006" key="4">
    <source>
        <dbReference type="Google" id="ProtNLM"/>
    </source>
</evidence>
<dbReference type="Proteomes" id="UP000659223">
    <property type="component" value="Unassembled WGS sequence"/>
</dbReference>